<keyword evidence="6" id="KW-0808">Transferase</keyword>
<dbReference type="GO" id="GO:0016301">
    <property type="term" value="F:kinase activity"/>
    <property type="evidence" value="ECO:0007669"/>
    <property type="project" value="UniProtKB-KW"/>
</dbReference>
<accession>A0ABS4JQT6</accession>
<dbReference type="InterPro" id="IPR011712">
    <property type="entry name" value="Sig_transdc_His_kin_sub3_dim/P"/>
</dbReference>
<feature type="domain" description="Histidine kinase" evidence="14">
    <location>
        <begin position="416"/>
        <end position="505"/>
    </location>
</feature>
<evidence type="ECO:0000256" key="1">
    <source>
        <dbReference type="ARBA" id="ARBA00000085"/>
    </source>
</evidence>
<dbReference type="Gene3D" id="6.10.340.10">
    <property type="match status" value="1"/>
</dbReference>
<dbReference type="InterPro" id="IPR050482">
    <property type="entry name" value="Sensor_HK_TwoCompSys"/>
</dbReference>
<organism evidence="16 17">
    <name type="scientific">Symbiobacterium terraclitae</name>
    <dbReference type="NCBI Taxonomy" id="557451"/>
    <lineage>
        <taxon>Bacteria</taxon>
        <taxon>Bacillati</taxon>
        <taxon>Bacillota</taxon>
        <taxon>Clostridia</taxon>
        <taxon>Eubacteriales</taxon>
        <taxon>Symbiobacteriaceae</taxon>
        <taxon>Symbiobacterium</taxon>
    </lineage>
</organism>
<evidence type="ECO:0000256" key="2">
    <source>
        <dbReference type="ARBA" id="ARBA00004651"/>
    </source>
</evidence>
<evidence type="ECO:0000313" key="16">
    <source>
        <dbReference type="EMBL" id="MBP2017875.1"/>
    </source>
</evidence>
<dbReference type="PROSITE" id="PS50109">
    <property type="entry name" value="HIS_KIN"/>
    <property type="match status" value="1"/>
</dbReference>
<evidence type="ECO:0000256" key="8">
    <source>
        <dbReference type="ARBA" id="ARBA00022777"/>
    </source>
</evidence>
<dbReference type="SMART" id="SM00304">
    <property type="entry name" value="HAMP"/>
    <property type="match status" value="1"/>
</dbReference>
<comment type="catalytic activity">
    <reaction evidence="1">
        <text>ATP + protein L-histidine = ADP + protein N-phospho-L-histidine.</text>
        <dbReference type="EC" id="2.7.13.3"/>
    </reaction>
</comment>
<feature type="transmembrane region" description="Helical" evidence="13">
    <location>
        <begin position="12"/>
        <end position="33"/>
    </location>
</feature>
<comment type="subcellular location">
    <subcellularLocation>
        <location evidence="2">Cell membrane</location>
        <topology evidence="2">Multi-pass membrane protein</topology>
    </subcellularLocation>
</comment>
<sequence length="548" mass="56207">MEERRNLGLQWRLVAVTLAAGVLSSGLAVFGFWAADEYGLGREDALLVGAIAGLAGGLVASVWSFWLARRIKYRLWKAGDLALRIRRGDLSARLPVGDDDEIGELERQLNQMAAYLEQAVGDLSRMAEQNRLLAEEAGRGAALEERARLARDLHDTVNQQLFVLSLRAAAVRKRVSRELSRDGAGQTVGDGPRPPGDGVVPTAGDGPRPPGDGVVPTAGNGPRPPGDGGVPTAGDEPRPPGDGVVPTAGDGPSSPGGGVAPTAGDGPRPTGGGAGQTTGNGIRPTSDGTVSTAGDGPRPTGDGTVPAAGDGASPADGSGAATAAGSGGSAPTPGGVLLSWLASLPDELAALEELARAAHSQTRELILQLRPTTLEQQGLGPALAEYVRTAATREGWEVETEIDPALRLRGPEGEALFRVAQEALNNAAKHARASRIRVALQRVDGEVRLRVADDGVGFDRSSGIRPTAVGLVGMRERMAALGGRIQVRTAPGKGTEITAILPAPHPAEPGEAGSRRAEPAEQRSEPVGGARSEERAEHEAGHPGGVAG</sequence>
<dbReference type="InterPro" id="IPR003660">
    <property type="entry name" value="HAMP_dom"/>
</dbReference>
<feature type="compositionally biased region" description="Low complexity" evidence="12">
    <location>
        <begin position="306"/>
        <end position="330"/>
    </location>
</feature>
<keyword evidence="17" id="KW-1185">Reference proteome</keyword>
<dbReference type="SUPFAM" id="SSF55874">
    <property type="entry name" value="ATPase domain of HSP90 chaperone/DNA topoisomerase II/histidine kinase"/>
    <property type="match status" value="1"/>
</dbReference>
<dbReference type="SUPFAM" id="SSF158472">
    <property type="entry name" value="HAMP domain-like"/>
    <property type="match status" value="1"/>
</dbReference>
<dbReference type="RefSeq" id="WP_209466019.1">
    <property type="nucleotide sequence ID" value="NZ_JAGGLG010000008.1"/>
</dbReference>
<evidence type="ECO:0000256" key="10">
    <source>
        <dbReference type="ARBA" id="ARBA00023012"/>
    </source>
</evidence>
<evidence type="ECO:0000256" key="7">
    <source>
        <dbReference type="ARBA" id="ARBA00022692"/>
    </source>
</evidence>
<reference evidence="16 17" key="1">
    <citation type="submission" date="2021-03" db="EMBL/GenBank/DDBJ databases">
        <title>Genomic Encyclopedia of Type Strains, Phase IV (KMG-IV): sequencing the most valuable type-strain genomes for metagenomic binning, comparative biology and taxonomic classification.</title>
        <authorList>
            <person name="Goeker M."/>
        </authorList>
    </citation>
    <scope>NUCLEOTIDE SEQUENCE [LARGE SCALE GENOMIC DNA]</scope>
    <source>
        <strain evidence="16 17">DSM 27138</strain>
    </source>
</reference>
<dbReference type="Pfam" id="PF07730">
    <property type="entry name" value="HisKA_3"/>
    <property type="match status" value="1"/>
</dbReference>
<dbReference type="EC" id="2.7.13.3" evidence="3"/>
<feature type="compositionally biased region" description="Low complexity" evidence="12">
    <location>
        <begin position="196"/>
        <end position="216"/>
    </location>
</feature>
<evidence type="ECO:0000259" key="14">
    <source>
        <dbReference type="PROSITE" id="PS50109"/>
    </source>
</evidence>
<dbReference type="PANTHER" id="PTHR24421">
    <property type="entry name" value="NITRATE/NITRITE SENSOR PROTEIN NARX-RELATED"/>
    <property type="match status" value="1"/>
</dbReference>
<keyword evidence="9 13" id="KW-1133">Transmembrane helix</keyword>
<feature type="compositionally biased region" description="Basic and acidic residues" evidence="12">
    <location>
        <begin position="531"/>
        <end position="541"/>
    </location>
</feature>
<gene>
    <name evidence="16" type="ORF">J2Z79_001261</name>
</gene>
<keyword evidence="11 13" id="KW-0472">Membrane</keyword>
<proteinExistence type="predicted"/>
<keyword evidence="10" id="KW-0902">Two-component regulatory system</keyword>
<dbReference type="Pfam" id="PF00672">
    <property type="entry name" value="HAMP"/>
    <property type="match status" value="1"/>
</dbReference>
<name>A0ABS4JQT6_9FIRM</name>
<evidence type="ECO:0000259" key="15">
    <source>
        <dbReference type="PROSITE" id="PS50885"/>
    </source>
</evidence>
<dbReference type="CDD" id="cd16917">
    <property type="entry name" value="HATPase_UhpB-NarQ-NarX-like"/>
    <property type="match status" value="1"/>
</dbReference>
<evidence type="ECO:0000256" key="11">
    <source>
        <dbReference type="ARBA" id="ARBA00023136"/>
    </source>
</evidence>
<dbReference type="Gene3D" id="3.30.565.10">
    <property type="entry name" value="Histidine kinase-like ATPase, C-terminal domain"/>
    <property type="match status" value="1"/>
</dbReference>
<dbReference type="Proteomes" id="UP001519289">
    <property type="component" value="Unassembled WGS sequence"/>
</dbReference>
<dbReference type="InterPro" id="IPR003594">
    <property type="entry name" value="HATPase_dom"/>
</dbReference>
<evidence type="ECO:0000256" key="9">
    <source>
        <dbReference type="ARBA" id="ARBA00022989"/>
    </source>
</evidence>
<feature type="compositionally biased region" description="Basic and acidic residues" evidence="12">
    <location>
        <begin position="513"/>
        <end position="524"/>
    </location>
</feature>
<dbReference type="EMBL" id="JAGGLG010000008">
    <property type="protein sequence ID" value="MBP2017875.1"/>
    <property type="molecule type" value="Genomic_DNA"/>
</dbReference>
<dbReference type="InterPro" id="IPR036890">
    <property type="entry name" value="HATPase_C_sf"/>
</dbReference>
<feature type="region of interest" description="Disordered" evidence="12">
    <location>
        <begin position="176"/>
        <end position="330"/>
    </location>
</feature>
<evidence type="ECO:0000256" key="5">
    <source>
        <dbReference type="ARBA" id="ARBA00022553"/>
    </source>
</evidence>
<keyword evidence="4" id="KW-1003">Cell membrane</keyword>
<dbReference type="CDD" id="cd06225">
    <property type="entry name" value="HAMP"/>
    <property type="match status" value="1"/>
</dbReference>
<evidence type="ECO:0000256" key="3">
    <source>
        <dbReference type="ARBA" id="ARBA00012438"/>
    </source>
</evidence>
<feature type="transmembrane region" description="Helical" evidence="13">
    <location>
        <begin position="45"/>
        <end position="68"/>
    </location>
</feature>
<dbReference type="PROSITE" id="PS50885">
    <property type="entry name" value="HAMP"/>
    <property type="match status" value="1"/>
</dbReference>
<feature type="region of interest" description="Disordered" evidence="12">
    <location>
        <begin position="499"/>
        <end position="548"/>
    </location>
</feature>
<keyword evidence="7 13" id="KW-0812">Transmembrane</keyword>
<dbReference type="PANTHER" id="PTHR24421:SF37">
    <property type="entry name" value="SENSOR HISTIDINE KINASE NARS"/>
    <property type="match status" value="1"/>
</dbReference>
<keyword evidence="8 16" id="KW-0418">Kinase</keyword>
<feature type="compositionally biased region" description="Gly residues" evidence="12">
    <location>
        <begin position="269"/>
        <end position="278"/>
    </location>
</feature>
<comment type="caution">
    <text evidence="16">The sequence shown here is derived from an EMBL/GenBank/DDBJ whole genome shotgun (WGS) entry which is preliminary data.</text>
</comment>
<dbReference type="InterPro" id="IPR005467">
    <property type="entry name" value="His_kinase_dom"/>
</dbReference>
<dbReference type="SMART" id="SM00387">
    <property type="entry name" value="HATPase_c"/>
    <property type="match status" value="1"/>
</dbReference>
<evidence type="ECO:0000256" key="4">
    <source>
        <dbReference type="ARBA" id="ARBA00022475"/>
    </source>
</evidence>
<dbReference type="Pfam" id="PF02518">
    <property type="entry name" value="HATPase_c"/>
    <property type="match status" value="1"/>
</dbReference>
<evidence type="ECO:0000256" key="12">
    <source>
        <dbReference type="SAM" id="MobiDB-lite"/>
    </source>
</evidence>
<dbReference type="Gene3D" id="1.20.5.1930">
    <property type="match status" value="1"/>
</dbReference>
<evidence type="ECO:0000313" key="17">
    <source>
        <dbReference type="Proteomes" id="UP001519289"/>
    </source>
</evidence>
<evidence type="ECO:0000256" key="6">
    <source>
        <dbReference type="ARBA" id="ARBA00022679"/>
    </source>
</evidence>
<protein>
    <recommendedName>
        <fullName evidence="3">histidine kinase</fullName>
        <ecNumber evidence="3">2.7.13.3</ecNumber>
    </recommendedName>
</protein>
<evidence type="ECO:0000256" key="13">
    <source>
        <dbReference type="SAM" id="Phobius"/>
    </source>
</evidence>
<feature type="domain" description="HAMP" evidence="15">
    <location>
        <begin position="69"/>
        <end position="121"/>
    </location>
</feature>
<keyword evidence="5" id="KW-0597">Phosphoprotein</keyword>